<dbReference type="Proteomes" id="UP000249343">
    <property type="component" value="Unassembled WGS sequence"/>
</dbReference>
<dbReference type="PATRIC" id="fig|203274.3.peg.126"/>
<evidence type="ECO:0000313" key="4">
    <source>
        <dbReference type="EMBL" id="RAM57913.1"/>
    </source>
</evidence>
<reference evidence="3 5" key="2">
    <citation type="submission" date="2016-02" db="EMBL/GenBank/DDBJ databases">
        <title>A draft genome sequence of Candidatus Phytoplasma oryzae strain Mbita1, the causative agent of Napier Grass stunt disease in Kenya.</title>
        <authorList>
            <person name="Fischer A."/>
            <person name="Santa-Cruz I."/>
            <person name="Wambua L."/>
            <person name="Olds C."/>
            <person name="Midega C."/>
            <person name="Dickinson M."/>
            <person name="Kawicha P."/>
            <person name="Khan Z."/>
            <person name="Masiga D."/>
            <person name="Jores J."/>
            <person name="Bernd S."/>
        </authorList>
    </citation>
    <scope>NUCLEOTIDE SEQUENCE [LARGE SCALE GENOMIC DNA]</scope>
    <source>
        <strain evidence="3">Mbita1</strain>
    </source>
</reference>
<organism evidence="3 5">
    <name type="scientific">Candidatus Phytoplasma oryzae</name>
    <dbReference type="NCBI Taxonomy" id="203274"/>
    <lineage>
        <taxon>Bacteria</taxon>
        <taxon>Bacillati</taxon>
        <taxon>Mycoplasmatota</taxon>
        <taxon>Mollicutes</taxon>
        <taxon>Acholeplasmatales</taxon>
        <taxon>Acholeplasmataceae</taxon>
        <taxon>Candidatus Phytoplasma</taxon>
        <taxon>16SrXI (Rice yellow dwarf group)</taxon>
    </lineage>
</organism>
<name>A0A139JQA8_9MOLU</name>
<evidence type="ECO:0000313" key="3">
    <source>
        <dbReference type="EMBL" id="KXT29152.1"/>
    </source>
</evidence>
<evidence type="ECO:0000313" key="6">
    <source>
        <dbReference type="Proteomes" id="UP000249343"/>
    </source>
</evidence>
<gene>
    <name evidence="3" type="ORF">AXA84_0335</name>
    <name evidence="2" type="ORF">AXA84_0385</name>
    <name evidence="4" type="ORF">DH96_01240</name>
</gene>
<proteinExistence type="predicted"/>
<evidence type="ECO:0000313" key="5">
    <source>
        <dbReference type="Proteomes" id="UP000070069"/>
    </source>
</evidence>
<accession>A0A139JQA8</accession>
<comment type="caution">
    <text evidence="3">The sequence shown here is derived from an EMBL/GenBank/DDBJ whole genome shotgun (WGS) entry which is preliminary data.</text>
</comment>
<sequence length="265" mass="31667">MLIVKQKKKIFLTLINLFLFLIMINFFLFKNNKLMAMETIQKKYIPQESCSSVKLELNDYNKQTVSLNLSNPLFSLAGEQFLYQSLKNIDPIRLNQFLNINSLEELQNKYSEIQIDYSINLSFIQYLKNNLDLSLSNSSKDFEETFEETQKIKLSDLQNKKINNSIQQLNLPDTINYRRDRKIFNFMYDEQIKKNITSQITSRPYSIFEAKNLFIIFIDFLNIVEEKKEIEQYNVFLSLNFKNYSFTVSNYVFQINFTLKDIFFK</sequence>
<evidence type="ECO:0000313" key="2">
    <source>
        <dbReference type="EMBL" id="KXT29103.1"/>
    </source>
</evidence>
<keyword evidence="1" id="KW-1133">Transmembrane helix</keyword>
<keyword evidence="1" id="KW-0472">Membrane</keyword>
<dbReference type="AlphaFoldDB" id="A0A139JQA8"/>
<dbReference type="EMBL" id="LTBM01000011">
    <property type="protein sequence ID" value="KXT29152.1"/>
    <property type="molecule type" value="Genomic_DNA"/>
</dbReference>
<protein>
    <recommendedName>
        <fullName evidence="7">Transmembrane protein</fullName>
    </recommendedName>
</protein>
<keyword evidence="1" id="KW-0812">Transmembrane</keyword>
<reference evidence="4 6" key="1">
    <citation type="submission" date="2014-04" db="EMBL/GenBank/DDBJ databases">
        <title>Genome study of Napier grass stunt phytoplasma.</title>
        <authorList>
            <person name="Kawicha P."/>
            <person name="Dickinson M."/>
            <person name="Hodgetts J."/>
        </authorList>
    </citation>
    <scope>NUCLEOTIDE SEQUENCE [LARGE SCALE GENOMIC DNA]</scope>
    <source>
        <strain evidence="4 6">NGS-S10</strain>
    </source>
</reference>
<keyword evidence="6" id="KW-1185">Reference proteome</keyword>
<dbReference type="RefSeq" id="WP_066540514.1">
    <property type="nucleotide sequence ID" value="NZ_JHUK01000002.1"/>
</dbReference>
<dbReference type="EMBL" id="JHUK01000002">
    <property type="protein sequence ID" value="RAM57913.1"/>
    <property type="molecule type" value="Genomic_DNA"/>
</dbReference>
<dbReference type="Proteomes" id="UP000070069">
    <property type="component" value="Unassembled WGS sequence"/>
</dbReference>
<evidence type="ECO:0008006" key="7">
    <source>
        <dbReference type="Google" id="ProtNLM"/>
    </source>
</evidence>
<evidence type="ECO:0000256" key="1">
    <source>
        <dbReference type="SAM" id="Phobius"/>
    </source>
</evidence>
<feature type="transmembrane region" description="Helical" evidence="1">
    <location>
        <begin position="12"/>
        <end position="29"/>
    </location>
</feature>
<dbReference type="EMBL" id="LTBM01000015">
    <property type="protein sequence ID" value="KXT29103.1"/>
    <property type="molecule type" value="Genomic_DNA"/>
</dbReference>